<feature type="domain" description="UspA" evidence="2">
    <location>
        <begin position="148"/>
        <end position="292"/>
    </location>
</feature>
<sequence length="306" mass="34859">MEKLDHILVCLDLTEMDDFLIRYTNFLVAETQAQRVSFLHLMQSYDLPQEILSEFPDFKKPISKVVKEELEDKVSESFEPTSGIQVEVHVLEGLKSDTLLQFTRDQKINLTIFGKKVGYEGTGALARRVMPLTPSSTLLVSETVTPKIEKILVRTDFSKMSEITMKTAISLGNKLGAELLALNAFKLPVSHFPQYSDDDERRLQQKMSRHGEKEYVKFMKRLKLDPAAIPCTFAYDKNYDEALLLYHHGIINQADLIVIGSKIKSEFANVILDRTSEDLADVEKNIPVLIVKDRKQTLGFLEALFD</sequence>
<name>A0A1I2B4T2_9BACT</name>
<dbReference type="AlphaFoldDB" id="A0A1I2B4T2"/>
<evidence type="ECO:0000313" key="3">
    <source>
        <dbReference type="EMBL" id="SFE50908.1"/>
    </source>
</evidence>
<evidence type="ECO:0000259" key="2">
    <source>
        <dbReference type="Pfam" id="PF00582"/>
    </source>
</evidence>
<proteinExistence type="inferred from homology"/>
<dbReference type="CDD" id="cd00293">
    <property type="entry name" value="USP-like"/>
    <property type="match status" value="1"/>
</dbReference>
<dbReference type="InterPro" id="IPR014729">
    <property type="entry name" value="Rossmann-like_a/b/a_fold"/>
</dbReference>
<dbReference type="Gene3D" id="3.40.50.620">
    <property type="entry name" value="HUPs"/>
    <property type="match status" value="2"/>
</dbReference>
<dbReference type="Pfam" id="PF00582">
    <property type="entry name" value="Usp"/>
    <property type="match status" value="1"/>
</dbReference>
<dbReference type="Proteomes" id="UP000198964">
    <property type="component" value="Unassembled WGS sequence"/>
</dbReference>
<reference evidence="3 4" key="1">
    <citation type="submission" date="2016-10" db="EMBL/GenBank/DDBJ databases">
        <authorList>
            <person name="de Groot N.N."/>
        </authorList>
    </citation>
    <scope>NUCLEOTIDE SEQUENCE [LARGE SCALE GENOMIC DNA]</scope>
    <source>
        <strain evidence="3 4">CGMCC 1.9156</strain>
    </source>
</reference>
<dbReference type="InterPro" id="IPR006016">
    <property type="entry name" value="UspA"/>
</dbReference>
<dbReference type="RefSeq" id="WP_093918054.1">
    <property type="nucleotide sequence ID" value="NZ_FONW01000001.1"/>
</dbReference>
<dbReference type="PANTHER" id="PTHR46268">
    <property type="entry name" value="STRESS RESPONSE PROTEIN NHAX"/>
    <property type="match status" value="1"/>
</dbReference>
<dbReference type="EMBL" id="FONW01000001">
    <property type="protein sequence ID" value="SFE50908.1"/>
    <property type="molecule type" value="Genomic_DNA"/>
</dbReference>
<comment type="similarity">
    <text evidence="1">Belongs to the universal stress protein A family.</text>
</comment>
<accession>A0A1I2B4T2</accession>
<keyword evidence="4" id="KW-1185">Reference proteome</keyword>
<protein>
    <submittedName>
        <fullName evidence="3">Nucleotide-binding universal stress protein, UspA family</fullName>
    </submittedName>
</protein>
<dbReference type="STRING" id="655355.SAMN05216283_101306"/>
<evidence type="ECO:0000256" key="1">
    <source>
        <dbReference type="ARBA" id="ARBA00008791"/>
    </source>
</evidence>
<dbReference type="PANTHER" id="PTHR46268:SF6">
    <property type="entry name" value="UNIVERSAL STRESS PROTEIN UP12"/>
    <property type="match status" value="1"/>
</dbReference>
<organism evidence="3 4">
    <name type="scientific">Sunxiuqinia elliptica</name>
    <dbReference type="NCBI Taxonomy" id="655355"/>
    <lineage>
        <taxon>Bacteria</taxon>
        <taxon>Pseudomonadati</taxon>
        <taxon>Bacteroidota</taxon>
        <taxon>Bacteroidia</taxon>
        <taxon>Marinilabiliales</taxon>
        <taxon>Prolixibacteraceae</taxon>
        <taxon>Sunxiuqinia</taxon>
    </lineage>
</organism>
<dbReference type="SUPFAM" id="SSF52402">
    <property type="entry name" value="Adenine nucleotide alpha hydrolases-like"/>
    <property type="match status" value="2"/>
</dbReference>
<gene>
    <name evidence="3" type="ORF">SAMN05216283_101306</name>
</gene>
<evidence type="ECO:0000313" key="4">
    <source>
        <dbReference type="Proteomes" id="UP000198964"/>
    </source>
</evidence>